<sequence length="373" mass="42684">MKRIAIALFSLVNILSFAANENIVRKISVTGNSEREIMPDLARINFKIEEKGENLSKTTDEVNKKVEKFKNDLRAKKISLENLETTAFYNRKGIDYDDEDILDVKTVPNKNVKKTDKKPTSYDVQMSMLIKNTDFNKISTLIDLEDGNNLQSIQKNFDEDSFAFSINENDTTVERALDKVFNKLNTSRRKLVSAGIPEKDIILSDYRIKENYSENKRNKKDVYFVTDEFVITTKNIKDLNTIISIANDNKININGSINFDLSNKDKIESEMYNDAYNQSKQKAESILRSSKMKLGAPIIVSEDVEFQQKMIDRIDQDWEVTYDAMAAPSPSMEAYSTNSMDARKLKAAGRAAVDYTPKPLKLTQNISVMYEMK</sequence>
<evidence type="ECO:0000313" key="3">
    <source>
        <dbReference type="Proteomes" id="UP000001910"/>
    </source>
</evidence>
<dbReference type="HOGENOM" id="CLU_778205_0_0_0"/>
<dbReference type="EMBL" id="CP001685">
    <property type="protein sequence ID" value="ACV40041.1"/>
    <property type="molecule type" value="Genomic_DNA"/>
</dbReference>
<dbReference type="InterPro" id="IPR052022">
    <property type="entry name" value="26kDa_periplasmic_antigen"/>
</dbReference>
<dbReference type="KEGG" id="lba:Lebu_2188"/>
<feature type="signal peptide" evidence="1">
    <location>
        <begin position="1"/>
        <end position="18"/>
    </location>
</feature>
<dbReference type="OrthoDB" id="79291at2"/>
<protein>
    <recommendedName>
        <fullName evidence="4">Periplasmic immunogenic protein</fullName>
    </recommendedName>
</protein>
<dbReference type="PANTHER" id="PTHR34387">
    <property type="entry name" value="SLR1258 PROTEIN"/>
    <property type="match status" value="1"/>
</dbReference>
<evidence type="ECO:0000313" key="2">
    <source>
        <dbReference type="EMBL" id="ACV40041.1"/>
    </source>
</evidence>
<dbReference type="InterPro" id="IPR007497">
    <property type="entry name" value="SIMPL/DUF541"/>
</dbReference>
<dbReference type="PANTHER" id="PTHR34387:SF2">
    <property type="entry name" value="SLR1258 PROTEIN"/>
    <property type="match status" value="1"/>
</dbReference>
<gene>
    <name evidence="2" type="ordered locus">Lebu_2188</name>
</gene>
<dbReference type="Gene3D" id="3.30.110.170">
    <property type="entry name" value="Protein of unknown function (DUF541), domain 1"/>
    <property type="match status" value="1"/>
</dbReference>
<proteinExistence type="predicted"/>
<dbReference type="RefSeq" id="WP_015770375.1">
    <property type="nucleotide sequence ID" value="NC_013192.1"/>
</dbReference>
<reference evidence="2 3" key="1">
    <citation type="journal article" date="2009" name="Stand. Genomic Sci.">
        <title>Complete genome sequence of Leptotrichia buccalis type strain (C-1013-b).</title>
        <authorList>
            <person name="Ivanova N."/>
            <person name="Gronow S."/>
            <person name="Lapidus A."/>
            <person name="Copeland A."/>
            <person name="Glavina Del Rio T."/>
            <person name="Nolan M."/>
            <person name="Lucas S."/>
            <person name="Chen F."/>
            <person name="Tice H."/>
            <person name="Cheng J.F."/>
            <person name="Saunders E."/>
            <person name="Bruce D."/>
            <person name="Goodwin L."/>
            <person name="Brettin T."/>
            <person name="Detter J.C."/>
            <person name="Han C."/>
            <person name="Pitluck S."/>
            <person name="Mikhailova N."/>
            <person name="Pati A."/>
            <person name="Mavrommatis K."/>
            <person name="Chen A."/>
            <person name="Palaniappan K."/>
            <person name="Land M."/>
            <person name="Hauser L."/>
            <person name="Chang Y.J."/>
            <person name="Jeffries C.D."/>
            <person name="Chain P."/>
            <person name="Rohde C."/>
            <person name="Goker M."/>
            <person name="Bristow J."/>
            <person name="Eisen J.A."/>
            <person name="Markowitz V."/>
            <person name="Hugenholtz P."/>
            <person name="Kyrpides N.C."/>
            <person name="Klenk H.P."/>
        </authorList>
    </citation>
    <scope>NUCLEOTIDE SEQUENCE [LARGE SCALE GENOMIC DNA]</scope>
    <source>
        <strain evidence="3">ATCC 14201 / DSM 1135 / JCM 12969 / NCTC 10249 / C-1013-b</strain>
    </source>
</reference>
<dbReference type="Proteomes" id="UP000001910">
    <property type="component" value="Chromosome"/>
</dbReference>
<feature type="chain" id="PRO_5002979186" description="Periplasmic immunogenic protein" evidence="1">
    <location>
        <begin position="19"/>
        <end position="373"/>
    </location>
</feature>
<dbReference type="Gene3D" id="3.30.70.2970">
    <property type="entry name" value="Protein of unknown function (DUF541), domain 2"/>
    <property type="match status" value="1"/>
</dbReference>
<dbReference type="GO" id="GO:0006974">
    <property type="term" value="P:DNA damage response"/>
    <property type="evidence" value="ECO:0007669"/>
    <property type="project" value="TreeGrafter"/>
</dbReference>
<dbReference type="Pfam" id="PF04402">
    <property type="entry name" value="SIMPL"/>
    <property type="match status" value="2"/>
</dbReference>
<keyword evidence="1" id="KW-0732">Signal</keyword>
<accession>C7NDS7</accession>
<dbReference type="eggNOG" id="COG2968">
    <property type="taxonomic scope" value="Bacteria"/>
</dbReference>
<evidence type="ECO:0008006" key="4">
    <source>
        <dbReference type="Google" id="ProtNLM"/>
    </source>
</evidence>
<name>C7NDS7_LEPBD</name>
<organism evidence="2 3">
    <name type="scientific">Leptotrichia buccalis (strain ATCC 14201 / DSM 1135 / JCM 12969 / NCTC 10249 / C-1013-b)</name>
    <dbReference type="NCBI Taxonomy" id="523794"/>
    <lineage>
        <taxon>Bacteria</taxon>
        <taxon>Fusobacteriati</taxon>
        <taxon>Fusobacteriota</taxon>
        <taxon>Fusobacteriia</taxon>
        <taxon>Fusobacteriales</taxon>
        <taxon>Leptotrichiaceae</taxon>
        <taxon>Leptotrichia</taxon>
    </lineage>
</organism>
<evidence type="ECO:0000256" key="1">
    <source>
        <dbReference type="SAM" id="SignalP"/>
    </source>
</evidence>
<dbReference type="AlphaFoldDB" id="C7NDS7"/>
<keyword evidence="3" id="KW-1185">Reference proteome</keyword>